<organism evidence="2 3">
    <name type="scientific">Bernardetia litoralis (strain ATCC 23117 / DSM 6794 / NBRC 15988 / NCIMB 1366 / Fx l1 / Sio-4)</name>
    <name type="common">Flexibacter litoralis</name>
    <dbReference type="NCBI Taxonomy" id="880071"/>
    <lineage>
        <taxon>Bacteria</taxon>
        <taxon>Pseudomonadati</taxon>
        <taxon>Bacteroidota</taxon>
        <taxon>Cytophagia</taxon>
        <taxon>Cytophagales</taxon>
        <taxon>Bernardetiaceae</taxon>
        <taxon>Bernardetia</taxon>
    </lineage>
</organism>
<feature type="transmembrane region" description="Helical" evidence="1">
    <location>
        <begin position="452"/>
        <end position="471"/>
    </location>
</feature>
<feature type="transmembrane region" description="Helical" evidence="1">
    <location>
        <begin position="158"/>
        <end position="177"/>
    </location>
</feature>
<dbReference type="Proteomes" id="UP000006054">
    <property type="component" value="Chromosome"/>
</dbReference>
<sequence>MIVLSVLLFLGIISIHYYFNKNKILSKVYFLALIFKLFCGFLLYQLHLDFNILPDLIAYQTDLTYLSDYFWNDTFNYFKFLLTGKLNPAWYYTFAIEGERAIFFVRYLSFMHFLAAKNMYLTSLYSSLMAFWGLWACATTLANWFINKNDSTIKINKVKLALSIGFFFTPSVAFWASSMMKESFLWLIMGFLITFFLEIISFDYSNYKTNKFQFIGIIIKIFLLLILILCLFLLKYYYFALLVPLLFAFGISFLAKNYFHKSIRFQFFTFLISFSFVVGLASNLHPNLWFSRLSEAIFINQQNILADSDFDSQINFVYDYNFEPIYHNYKDGEYINFPTFFQLSEQSPKALLAGLFFPLEIDFSTLGTSSFNFYRFVSVVENWIILFFFIQTISLKKLFHTTRSLFLSTKYLEAQRHNCKTDSLAVLWLLGIIFCVGMATLLALSAPNLGSLVRYKIGFLPFFIFGIIMRLD</sequence>
<dbReference type="RefSeq" id="WP_014796307.1">
    <property type="nucleotide sequence ID" value="NC_018018.1"/>
</dbReference>
<feature type="transmembrane region" description="Helical" evidence="1">
    <location>
        <begin position="214"/>
        <end position="234"/>
    </location>
</feature>
<feature type="transmembrane region" description="Helical" evidence="1">
    <location>
        <begin position="425"/>
        <end position="446"/>
    </location>
</feature>
<proteinExistence type="predicted"/>
<feature type="transmembrane region" description="Helical" evidence="1">
    <location>
        <begin position="373"/>
        <end position="395"/>
    </location>
</feature>
<dbReference type="EMBL" id="CP003345">
    <property type="protein sequence ID" value="AFM02845.1"/>
    <property type="molecule type" value="Genomic_DNA"/>
</dbReference>
<dbReference type="HOGENOM" id="CLU_578412_0_0_10"/>
<protein>
    <submittedName>
        <fullName evidence="2">Uncharacterized protein</fullName>
    </submittedName>
</protein>
<feature type="transmembrane region" description="Helical" evidence="1">
    <location>
        <begin position="24"/>
        <end position="44"/>
    </location>
</feature>
<feature type="transmembrane region" description="Helical" evidence="1">
    <location>
        <begin position="240"/>
        <end position="258"/>
    </location>
</feature>
<reference evidence="3" key="1">
    <citation type="submission" date="2012-06" db="EMBL/GenBank/DDBJ databases">
        <title>The complete genome of Flexibacter litoralis DSM 6794.</title>
        <authorList>
            <person name="Lucas S."/>
            <person name="Copeland A."/>
            <person name="Lapidus A."/>
            <person name="Glavina del Rio T."/>
            <person name="Dalin E."/>
            <person name="Tice H."/>
            <person name="Bruce D."/>
            <person name="Goodwin L."/>
            <person name="Pitluck S."/>
            <person name="Peters L."/>
            <person name="Ovchinnikova G."/>
            <person name="Lu M."/>
            <person name="Kyrpides N."/>
            <person name="Mavromatis K."/>
            <person name="Ivanova N."/>
            <person name="Brettin T."/>
            <person name="Detter J.C."/>
            <person name="Han C."/>
            <person name="Larimer F."/>
            <person name="Land M."/>
            <person name="Hauser L."/>
            <person name="Markowitz V."/>
            <person name="Cheng J.-F."/>
            <person name="Hugenholtz P."/>
            <person name="Woyke T."/>
            <person name="Wu D."/>
            <person name="Spring S."/>
            <person name="Lang E."/>
            <person name="Kopitz M."/>
            <person name="Brambilla E."/>
            <person name="Klenk H.-P."/>
            <person name="Eisen J.A."/>
        </authorList>
    </citation>
    <scope>NUCLEOTIDE SEQUENCE [LARGE SCALE GENOMIC DNA]</scope>
    <source>
        <strain evidence="3">ATCC 23117 / DSM 6794 / NBRC 15988 / NCIMB 1366 / Sio-4</strain>
    </source>
</reference>
<dbReference type="STRING" id="880071.Fleli_0365"/>
<keyword evidence="1" id="KW-1133">Transmembrane helix</keyword>
<evidence type="ECO:0000313" key="3">
    <source>
        <dbReference type="Proteomes" id="UP000006054"/>
    </source>
</evidence>
<evidence type="ECO:0000313" key="2">
    <source>
        <dbReference type="EMBL" id="AFM02845.1"/>
    </source>
</evidence>
<keyword evidence="1" id="KW-0472">Membrane</keyword>
<dbReference type="AlphaFoldDB" id="I4AFW0"/>
<evidence type="ECO:0000256" key="1">
    <source>
        <dbReference type="SAM" id="Phobius"/>
    </source>
</evidence>
<feature type="transmembrane region" description="Helical" evidence="1">
    <location>
        <begin position="183"/>
        <end position="202"/>
    </location>
</feature>
<dbReference type="OrthoDB" id="876946at2"/>
<dbReference type="KEGG" id="fli:Fleli_0365"/>
<dbReference type="PATRIC" id="fig|880071.3.peg.349"/>
<accession>I4AFW0</accession>
<feature type="transmembrane region" description="Helical" evidence="1">
    <location>
        <begin position="128"/>
        <end position="146"/>
    </location>
</feature>
<name>I4AFW0_BERLS</name>
<gene>
    <name evidence="2" type="ordered locus">Fleli_0365</name>
</gene>
<keyword evidence="3" id="KW-1185">Reference proteome</keyword>
<feature type="transmembrane region" description="Helical" evidence="1">
    <location>
        <begin position="265"/>
        <end position="284"/>
    </location>
</feature>
<dbReference type="eggNOG" id="ENOG5032QUE">
    <property type="taxonomic scope" value="Bacteria"/>
</dbReference>
<keyword evidence="1" id="KW-0812">Transmembrane</keyword>